<accession>A0ABQ2Z4Z6</accession>
<protein>
    <submittedName>
        <fullName evidence="7">Rhomboid family intramembrane serine protease</fullName>
    </submittedName>
</protein>
<evidence type="ECO:0000256" key="5">
    <source>
        <dbReference type="SAM" id="Phobius"/>
    </source>
</evidence>
<evidence type="ECO:0000256" key="1">
    <source>
        <dbReference type="ARBA" id="ARBA00004141"/>
    </source>
</evidence>
<keyword evidence="2 5" id="KW-0812">Transmembrane</keyword>
<feature type="transmembrane region" description="Helical" evidence="5">
    <location>
        <begin position="130"/>
        <end position="150"/>
    </location>
</feature>
<dbReference type="Proteomes" id="UP000653308">
    <property type="component" value="Unassembled WGS sequence"/>
</dbReference>
<keyword evidence="4 5" id="KW-0472">Membrane</keyword>
<keyword evidence="7" id="KW-0378">Hydrolase</keyword>
<feature type="transmembrane region" description="Helical" evidence="5">
    <location>
        <begin position="32"/>
        <end position="54"/>
    </location>
</feature>
<sequence length="212" mass="21931">MHGEDERALGADMPGPEAGWSRGDRALAAGKLMLVWVALLWLLELVDVLTGHALDGFGVTPRVPSELVDVVPSAFIHFGFAHLAANTVPLLVLGFLAALAGLRRFLLVCALIVVVDGLGVWLVSPAHTNTAGASGLIFGLFGFLLVTGFVEHRPLGVVAGVLVAAVWGGSILAGLAPTQSGVSWQGHLLGLVAGVAAAFVFRRHATAPALTR</sequence>
<feature type="domain" description="Peptidase S54 rhomboid" evidence="6">
    <location>
        <begin position="66"/>
        <end position="203"/>
    </location>
</feature>
<organism evidence="7 8">
    <name type="scientific">Streptomyces djakartensis</name>
    <dbReference type="NCBI Taxonomy" id="68193"/>
    <lineage>
        <taxon>Bacteria</taxon>
        <taxon>Bacillati</taxon>
        <taxon>Actinomycetota</taxon>
        <taxon>Actinomycetes</taxon>
        <taxon>Kitasatosporales</taxon>
        <taxon>Streptomycetaceae</taxon>
        <taxon>Streptomyces</taxon>
    </lineage>
</organism>
<gene>
    <name evidence="7" type="ORF">GCM10010384_06170</name>
</gene>
<feature type="transmembrane region" description="Helical" evidence="5">
    <location>
        <begin position="105"/>
        <end position="124"/>
    </location>
</feature>
<dbReference type="InterPro" id="IPR022764">
    <property type="entry name" value="Peptidase_S54_rhomboid_dom"/>
</dbReference>
<name>A0ABQ2Z4Z6_9ACTN</name>
<dbReference type="Gene3D" id="1.20.1540.10">
    <property type="entry name" value="Rhomboid-like"/>
    <property type="match status" value="1"/>
</dbReference>
<keyword evidence="7" id="KW-0645">Protease</keyword>
<evidence type="ECO:0000256" key="4">
    <source>
        <dbReference type="ARBA" id="ARBA00023136"/>
    </source>
</evidence>
<evidence type="ECO:0000256" key="3">
    <source>
        <dbReference type="ARBA" id="ARBA00022989"/>
    </source>
</evidence>
<dbReference type="InterPro" id="IPR035952">
    <property type="entry name" value="Rhomboid-like_sf"/>
</dbReference>
<feature type="transmembrane region" description="Helical" evidence="5">
    <location>
        <begin position="182"/>
        <end position="201"/>
    </location>
</feature>
<comment type="subcellular location">
    <subcellularLocation>
        <location evidence="1">Membrane</location>
        <topology evidence="1">Multi-pass membrane protein</topology>
    </subcellularLocation>
</comment>
<dbReference type="SUPFAM" id="SSF144091">
    <property type="entry name" value="Rhomboid-like"/>
    <property type="match status" value="1"/>
</dbReference>
<proteinExistence type="predicted"/>
<keyword evidence="3 5" id="KW-1133">Transmembrane helix</keyword>
<dbReference type="PANTHER" id="PTHR43731">
    <property type="entry name" value="RHOMBOID PROTEASE"/>
    <property type="match status" value="1"/>
</dbReference>
<feature type="transmembrane region" description="Helical" evidence="5">
    <location>
        <begin position="74"/>
        <end position="98"/>
    </location>
</feature>
<evidence type="ECO:0000259" key="6">
    <source>
        <dbReference type="Pfam" id="PF01694"/>
    </source>
</evidence>
<dbReference type="GO" id="GO:0008233">
    <property type="term" value="F:peptidase activity"/>
    <property type="evidence" value="ECO:0007669"/>
    <property type="project" value="UniProtKB-KW"/>
</dbReference>
<comment type="caution">
    <text evidence="7">The sequence shown here is derived from an EMBL/GenBank/DDBJ whole genome shotgun (WGS) entry which is preliminary data.</text>
</comment>
<dbReference type="Pfam" id="PF01694">
    <property type="entry name" value="Rhomboid"/>
    <property type="match status" value="1"/>
</dbReference>
<evidence type="ECO:0000313" key="8">
    <source>
        <dbReference type="Proteomes" id="UP000653308"/>
    </source>
</evidence>
<feature type="transmembrane region" description="Helical" evidence="5">
    <location>
        <begin position="157"/>
        <end position="176"/>
    </location>
</feature>
<dbReference type="GO" id="GO:0006508">
    <property type="term" value="P:proteolysis"/>
    <property type="evidence" value="ECO:0007669"/>
    <property type="project" value="UniProtKB-KW"/>
</dbReference>
<dbReference type="InterPro" id="IPR050925">
    <property type="entry name" value="Rhomboid_protease_S54"/>
</dbReference>
<dbReference type="EMBL" id="BMWE01000001">
    <property type="protein sequence ID" value="GGY04659.1"/>
    <property type="molecule type" value="Genomic_DNA"/>
</dbReference>
<evidence type="ECO:0000256" key="2">
    <source>
        <dbReference type="ARBA" id="ARBA00022692"/>
    </source>
</evidence>
<reference evidence="8" key="1">
    <citation type="journal article" date="2019" name="Int. J. Syst. Evol. Microbiol.">
        <title>The Global Catalogue of Microorganisms (GCM) 10K type strain sequencing project: providing services to taxonomists for standard genome sequencing and annotation.</title>
        <authorList>
            <consortium name="The Broad Institute Genomics Platform"/>
            <consortium name="The Broad Institute Genome Sequencing Center for Infectious Disease"/>
            <person name="Wu L."/>
            <person name="Ma J."/>
        </authorList>
    </citation>
    <scope>NUCLEOTIDE SEQUENCE [LARGE SCALE GENOMIC DNA]</scope>
    <source>
        <strain evidence="8">JCM 4957</strain>
    </source>
</reference>
<evidence type="ECO:0000313" key="7">
    <source>
        <dbReference type="EMBL" id="GGY04659.1"/>
    </source>
</evidence>
<dbReference type="PANTHER" id="PTHR43731:SF9">
    <property type="entry name" value="SLR1461 PROTEIN"/>
    <property type="match status" value="1"/>
</dbReference>
<keyword evidence="8" id="KW-1185">Reference proteome</keyword>